<dbReference type="Gramene" id="PRQ36034">
    <property type="protein sequence ID" value="PRQ36034"/>
    <property type="gene ID" value="RchiOBHm_Chr4g0387001"/>
</dbReference>
<organism evidence="1 2">
    <name type="scientific">Rosa chinensis</name>
    <name type="common">China rose</name>
    <dbReference type="NCBI Taxonomy" id="74649"/>
    <lineage>
        <taxon>Eukaryota</taxon>
        <taxon>Viridiplantae</taxon>
        <taxon>Streptophyta</taxon>
        <taxon>Embryophyta</taxon>
        <taxon>Tracheophyta</taxon>
        <taxon>Spermatophyta</taxon>
        <taxon>Magnoliopsida</taxon>
        <taxon>eudicotyledons</taxon>
        <taxon>Gunneridae</taxon>
        <taxon>Pentapetalae</taxon>
        <taxon>rosids</taxon>
        <taxon>fabids</taxon>
        <taxon>Rosales</taxon>
        <taxon>Rosaceae</taxon>
        <taxon>Rosoideae</taxon>
        <taxon>Rosoideae incertae sedis</taxon>
        <taxon>Rosa</taxon>
    </lineage>
</organism>
<dbReference type="AlphaFoldDB" id="A0A2P6QPC2"/>
<evidence type="ECO:0000313" key="1">
    <source>
        <dbReference type="EMBL" id="PRQ36034.1"/>
    </source>
</evidence>
<accession>A0A2P6QPC2</accession>
<name>A0A2P6QPC2_ROSCH</name>
<keyword evidence="2" id="KW-1185">Reference proteome</keyword>
<protein>
    <submittedName>
        <fullName evidence="1">Uncharacterized protein</fullName>
    </submittedName>
</protein>
<sequence>MKLGVARPKDSAKALQPWSMGLQCFYENMKGIEVEVQHSFHRYKMTFRTLTLL</sequence>
<evidence type="ECO:0000313" key="2">
    <source>
        <dbReference type="Proteomes" id="UP000238479"/>
    </source>
</evidence>
<dbReference type="Proteomes" id="UP000238479">
    <property type="component" value="Chromosome 4"/>
</dbReference>
<comment type="caution">
    <text evidence="1">The sequence shown here is derived from an EMBL/GenBank/DDBJ whole genome shotgun (WGS) entry which is preliminary data.</text>
</comment>
<gene>
    <name evidence="1" type="ORF">RchiOBHm_Chr4g0387001</name>
</gene>
<reference evidence="1 2" key="1">
    <citation type="journal article" date="2018" name="Nat. Genet.">
        <title>The Rosa genome provides new insights in the design of modern roses.</title>
        <authorList>
            <person name="Bendahmane M."/>
        </authorList>
    </citation>
    <scope>NUCLEOTIDE SEQUENCE [LARGE SCALE GENOMIC DNA]</scope>
    <source>
        <strain evidence="2">cv. Old Blush</strain>
    </source>
</reference>
<proteinExistence type="predicted"/>
<dbReference type="EMBL" id="PDCK01000042">
    <property type="protein sequence ID" value="PRQ36034.1"/>
    <property type="molecule type" value="Genomic_DNA"/>
</dbReference>